<comment type="catalytic activity">
    <reaction evidence="6">
        <text>precorrin-2 + NAD(+) = sirohydrochlorin + NADH + 2 H(+)</text>
        <dbReference type="Rhea" id="RHEA:15613"/>
        <dbReference type="ChEBI" id="CHEBI:15378"/>
        <dbReference type="ChEBI" id="CHEBI:57540"/>
        <dbReference type="ChEBI" id="CHEBI:57945"/>
        <dbReference type="ChEBI" id="CHEBI:58351"/>
        <dbReference type="ChEBI" id="CHEBI:58827"/>
        <dbReference type="EC" id="1.3.1.76"/>
    </reaction>
</comment>
<proteinExistence type="predicted"/>
<dbReference type="EC" id="1.3.1.76" evidence="2"/>
<dbReference type="InterPro" id="IPR036291">
    <property type="entry name" value="NAD(P)-bd_dom_sf"/>
</dbReference>
<evidence type="ECO:0000256" key="5">
    <source>
        <dbReference type="ARBA" id="ARBA00023244"/>
    </source>
</evidence>
<dbReference type="InterPro" id="IPR006367">
    <property type="entry name" value="Sirohaem_synthase_N"/>
</dbReference>
<dbReference type="Gene3D" id="3.40.50.720">
    <property type="entry name" value="NAD(P)-binding Rossmann-like Domain"/>
    <property type="match status" value="1"/>
</dbReference>
<comment type="pathway">
    <text evidence="1">Porphyrin-containing compound metabolism; siroheme biosynthesis; sirohydrochlorin from precorrin-2: step 1/1.</text>
</comment>
<sequence length="149" mass="16614">MYPMMVDLSKRKVVVVGGGRIATRKLQELIRCGAQPTVVAPAVSPEILEWAESSKVLLDRRAYKSGDLDDATFIFICTDDPAANKAVRSEIRPNQFLNDTTDRNNSDFINLATLRQHDYLVAVSTYGNDPRKAKQILHEIAEIINPTQA</sequence>
<dbReference type="UniPathway" id="UPA00262">
    <property type="reaction ID" value="UER00222"/>
</dbReference>
<dbReference type="PANTHER" id="PTHR35330:SF1">
    <property type="entry name" value="SIROHEME BIOSYNTHESIS PROTEIN MET8"/>
    <property type="match status" value="1"/>
</dbReference>
<dbReference type="GO" id="GO:0019354">
    <property type="term" value="P:siroheme biosynthetic process"/>
    <property type="evidence" value="ECO:0007669"/>
    <property type="project" value="UniProtKB-UniPathway"/>
</dbReference>
<accession>A0A383THT7</accession>
<dbReference type="OrthoDB" id="9773765at2"/>
<dbReference type="AlphaFoldDB" id="A0A383THT7"/>
<keyword evidence="4" id="KW-0520">NAD</keyword>
<evidence type="ECO:0000256" key="3">
    <source>
        <dbReference type="ARBA" id="ARBA00023002"/>
    </source>
</evidence>
<dbReference type="EMBL" id="UNRR01000036">
    <property type="protein sequence ID" value="SYZ79437.1"/>
    <property type="molecule type" value="Genomic_DNA"/>
</dbReference>
<dbReference type="InterPro" id="IPR028161">
    <property type="entry name" value="Met8-like"/>
</dbReference>
<evidence type="ECO:0000256" key="1">
    <source>
        <dbReference type="ARBA" id="ARBA00005010"/>
    </source>
</evidence>
<dbReference type="Proteomes" id="UP000262072">
    <property type="component" value="Unassembled WGS sequence"/>
</dbReference>
<dbReference type="GO" id="GO:0043115">
    <property type="term" value="F:precorrin-2 dehydrogenase activity"/>
    <property type="evidence" value="ECO:0007669"/>
    <property type="project" value="UniProtKB-EC"/>
</dbReference>
<evidence type="ECO:0000313" key="7">
    <source>
        <dbReference type="EMBL" id="SYZ79437.1"/>
    </source>
</evidence>
<reference evidence="8" key="1">
    <citation type="submission" date="2018-05" db="EMBL/GenBank/DDBJ databases">
        <authorList>
            <person name="Strepis N."/>
        </authorList>
    </citation>
    <scope>NUCLEOTIDE SEQUENCE [LARGE SCALE GENOMIC DNA]</scope>
</reference>
<dbReference type="NCBIfam" id="TIGR01470">
    <property type="entry name" value="cysG_Nterm"/>
    <property type="match status" value="1"/>
</dbReference>
<dbReference type="GO" id="GO:0004325">
    <property type="term" value="F:ferrochelatase activity"/>
    <property type="evidence" value="ECO:0007669"/>
    <property type="project" value="InterPro"/>
</dbReference>
<dbReference type="PANTHER" id="PTHR35330">
    <property type="entry name" value="SIROHEME BIOSYNTHESIS PROTEIN MET8"/>
    <property type="match status" value="1"/>
</dbReference>
<evidence type="ECO:0000256" key="2">
    <source>
        <dbReference type="ARBA" id="ARBA00012400"/>
    </source>
</evidence>
<name>A0A383THT7_9LACT</name>
<evidence type="ECO:0000256" key="6">
    <source>
        <dbReference type="ARBA" id="ARBA00047561"/>
    </source>
</evidence>
<evidence type="ECO:0000313" key="8">
    <source>
        <dbReference type="Proteomes" id="UP000262072"/>
    </source>
</evidence>
<evidence type="ECO:0000256" key="4">
    <source>
        <dbReference type="ARBA" id="ARBA00023027"/>
    </source>
</evidence>
<protein>
    <recommendedName>
        <fullName evidence="2">precorrin-2 dehydrogenase</fullName>
        <ecNumber evidence="2">1.3.1.76</ecNumber>
    </recommendedName>
</protein>
<dbReference type="SUPFAM" id="SSF51735">
    <property type="entry name" value="NAD(P)-binding Rossmann-fold domains"/>
    <property type="match status" value="1"/>
</dbReference>
<organism evidence="7 8">
    <name type="scientific">Trichococcus shcherbakoviae</name>
    <dbReference type="NCBI Taxonomy" id="2094020"/>
    <lineage>
        <taxon>Bacteria</taxon>
        <taxon>Bacillati</taxon>
        <taxon>Bacillota</taxon>
        <taxon>Bacilli</taxon>
        <taxon>Lactobacillales</taxon>
        <taxon>Carnobacteriaceae</taxon>
        <taxon>Trichococcus</taxon>
    </lineage>
</organism>
<dbReference type="RefSeq" id="WP_119093647.1">
    <property type="nucleotide sequence ID" value="NZ_OY761017.1"/>
</dbReference>
<dbReference type="Pfam" id="PF13241">
    <property type="entry name" value="NAD_binding_7"/>
    <property type="match status" value="1"/>
</dbReference>
<keyword evidence="3" id="KW-0560">Oxidoreductase</keyword>
<gene>
    <name evidence="7" type="ORF">TART1_2290</name>
</gene>
<keyword evidence="5" id="KW-0627">Porphyrin biosynthesis</keyword>